<feature type="domain" description="DUF5817" evidence="1">
    <location>
        <begin position="12"/>
        <end position="69"/>
    </location>
</feature>
<dbReference type="KEGG" id="mfz:AOB57_007885"/>
<evidence type="ECO:0000313" key="4">
    <source>
        <dbReference type="Proteomes" id="UP000053087"/>
    </source>
</evidence>
<evidence type="ECO:0000313" key="5">
    <source>
        <dbReference type="Proteomes" id="UP000585579"/>
    </source>
</evidence>
<dbReference type="OrthoDB" id="142616at2157"/>
<evidence type="ECO:0000313" key="3">
    <source>
        <dbReference type="EMBL" id="NLK32053.1"/>
    </source>
</evidence>
<dbReference type="EMBL" id="CP032683">
    <property type="protein sequence ID" value="AYK15133.1"/>
    <property type="molecule type" value="Genomic_DNA"/>
</dbReference>
<organism evidence="2 4">
    <name type="scientific">Methanosarcina flavescens</name>
    <dbReference type="NCBI Taxonomy" id="1715806"/>
    <lineage>
        <taxon>Archaea</taxon>
        <taxon>Methanobacteriati</taxon>
        <taxon>Methanobacteriota</taxon>
        <taxon>Stenosarchaea group</taxon>
        <taxon>Methanomicrobia</taxon>
        <taxon>Methanosarcinales</taxon>
        <taxon>Methanosarcinaceae</taxon>
        <taxon>Methanosarcina</taxon>
    </lineage>
</organism>
<dbReference type="Pfam" id="PF19134">
    <property type="entry name" value="DUF5817"/>
    <property type="match status" value="1"/>
</dbReference>
<evidence type="ECO:0000313" key="2">
    <source>
        <dbReference type="EMBL" id="AYK15133.1"/>
    </source>
</evidence>
<dbReference type="Gene3D" id="1.10.10.10">
    <property type="entry name" value="Winged helix-like DNA-binding domain superfamily/Winged helix DNA-binding domain"/>
    <property type="match status" value="1"/>
</dbReference>
<dbReference type="EMBL" id="JAAYQL010000023">
    <property type="protein sequence ID" value="NLK32053.1"/>
    <property type="molecule type" value="Genomic_DNA"/>
</dbReference>
<dbReference type="Proteomes" id="UP000585579">
    <property type="component" value="Unassembled WGS sequence"/>
</dbReference>
<evidence type="ECO:0000259" key="1">
    <source>
        <dbReference type="Pfam" id="PF19134"/>
    </source>
</evidence>
<dbReference type="AlphaFoldDB" id="A0A660HSB1"/>
<proteinExistence type="predicted"/>
<dbReference type="Gene3D" id="3.90.820.10">
    <property type="entry name" value="Structural Genomics, Unknown Function 30-nov-00 1gh9 Mol_id"/>
    <property type="match status" value="1"/>
</dbReference>
<dbReference type="InterPro" id="IPR043855">
    <property type="entry name" value="DUF5817"/>
</dbReference>
<reference evidence="3 5" key="3">
    <citation type="journal article" date="2020" name="Biotechnol. Biofuels">
        <title>New insights from the biogas microbiome by comprehensive genome-resolved metagenomics of nearly 1600 species originating from multiple anaerobic digesters.</title>
        <authorList>
            <person name="Campanaro S."/>
            <person name="Treu L."/>
            <person name="Rodriguez-R L.M."/>
            <person name="Kovalovszki A."/>
            <person name="Ziels R.M."/>
            <person name="Maus I."/>
            <person name="Zhu X."/>
            <person name="Kougias P.G."/>
            <person name="Basile A."/>
            <person name="Luo G."/>
            <person name="Schluter A."/>
            <person name="Konstantinidis K.T."/>
            <person name="Angelidaki I."/>
        </authorList>
    </citation>
    <scope>NUCLEOTIDE SEQUENCE [LARGE SCALE GENOMIC DNA]</scope>
    <source>
        <strain evidence="3">AS22ysBPME_46</strain>
    </source>
</reference>
<accession>A0A660HSB1</accession>
<keyword evidence="4" id="KW-1185">Reference proteome</keyword>
<protein>
    <recommendedName>
        <fullName evidence="1">DUF5817 domain-containing protein</fullName>
    </recommendedName>
</protein>
<name>A0A660HSB1_9EURY</name>
<reference evidence="2 4" key="1">
    <citation type="journal article" date="2016" name="Int. J. Syst. Evol. Microbiol.">
        <title>Methanosarcina flavescens sp. nov., a methanogenic archaeon isolated from a full-scale anaerobic digester.</title>
        <authorList>
            <person name="Kern T."/>
            <person name="Fischer M.A."/>
            <person name="Deppenmeier U."/>
            <person name="Schmitz R.A."/>
            <person name="Rother M."/>
        </authorList>
    </citation>
    <scope>NUCLEOTIDE SEQUENCE [LARGE SCALE GENOMIC DNA]</scope>
    <source>
        <strain evidence="2 4">E03.2</strain>
    </source>
</reference>
<reference evidence="2" key="2">
    <citation type="submission" date="2018-10" db="EMBL/GenBank/DDBJ databases">
        <authorList>
            <person name="Fischer M.A."/>
            <person name="Kern T."/>
            <person name="Deppenmeier U."/>
            <person name="Schmitz R.A."/>
            <person name="Rother M."/>
        </authorList>
    </citation>
    <scope>NUCLEOTIDE SEQUENCE</scope>
    <source>
        <strain evidence="2">E03.2</strain>
    </source>
</reference>
<dbReference type="InterPro" id="IPR036388">
    <property type="entry name" value="WH-like_DNA-bd_sf"/>
</dbReference>
<sequence>MEFGEKRKNARYAVIVCPKCRQHAQITETGKKALKCQHCGALLETRKLRVFHSSEELEDAVLFRTRLQAEISGKGDETFSLPSSKASEHRDLETKTPIKVFKLPEKPPSSGLPPKKDPKLTLLEILKTAGGKIEKSELRQKAIEKGISQERFESILKALLETGDLYSPQPGIIKIV</sequence>
<gene>
    <name evidence="2" type="ORF">AOB57_007885</name>
    <name evidence="3" type="ORF">GX302_04240</name>
</gene>
<dbReference type="Proteomes" id="UP000053087">
    <property type="component" value="Chromosome"/>
</dbReference>